<reference evidence="1 2" key="1">
    <citation type="submission" date="2016-11" db="EMBL/GenBank/DDBJ databases">
        <title>Comparative genomics of Bartonella apis.</title>
        <authorList>
            <person name="Engel P."/>
        </authorList>
    </citation>
    <scope>NUCLEOTIDE SEQUENCE [LARGE SCALE GENOMIC DNA]</scope>
    <source>
        <strain evidence="1 2">BBC0122</strain>
    </source>
</reference>
<accession>A0A1U9MJ98</accession>
<dbReference type="Proteomes" id="UP000189632">
    <property type="component" value="Chromosome"/>
</dbReference>
<keyword evidence="2" id="KW-1185">Reference proteome</keyword>
<dbReference type="RefSeq" id="WP_149866685.1">
    <property type="nucleotide sequence ID" value="NZ_CAXUOT020000003.1"/>
</dbReference>
<gene>
    <name evidence="1" type="ORF">BBC0122_018890</name>
</gene>
<sequence>MALSETSMGARLMEAYEHYAEIAQNNSENDEIRDFDYEQVNLIDQGFEIDLPHGQRFIVRVYDVSEENNEE</sequence>
<evidence type="ECO:0000313" key="1">
    <source>
        <dbReference type="EMBL" id="AQT47984.1"/>
    </source>
</evidence>
<organism evidence="1 2">
    <name type="scientific">Bartonella choladocola</name>
    <dbReference type="NCBI Taxonomy" id="2750995"/>
    <lineage>
        <taxon>Bacteria</taxon>
        <taxon>Pseudomonadati</taxon>
        <taxon>Pseudomonadota</taxon>
        <taxon>Alphaproteobacteria</taxon>
        <taxon>Hyphomicrobiales</taxon>
        <taxon>Bartonellaceae</taxon>
        <taxon>Bartonella</taxon>
    </lineage>
</organism>
<dbReference type="KEGG" id="bapi:BBC0122_018890"/>
<proteinExistence type="predicted"/>
<dbReference type="AlphaFoldDB" id="A0A1U9MJ98"/>
<name>A0A1U9MJ98_9HYPH</name>
<dbReference type="EMBL" id="CP015625">
    <property type="protein sequence ID" value="AQT47984.1"/>
    <property type="molecule type" value="Genomic_DNA"/>
</dbReference>
<evidence type="ECO:0000313" key="2">
    <source>
        <dbReference type="Proteomes" id="UP000189632"/>
    </source>
</evidence>
<protein>
    <submittedName>
        <fullName evidence="1">Uncharacterized protein</fullName>
    </submittedName>
</protein>